<reference evidence="4" key="1">
    <citation type="journal article" date="2019" name="Int. J. Syst. Evol. Microbiol.">
        <title>The Global Catalogue of Microorganisms (GCM) 10K type strain sequencing project: providing services to taxonomists for standard genome sequencing and annotation.</title>
        <authorList>
            <consortium name="The Broad Institute Genomics Platform"/>
            <consortium name="The Broad Institute Genome Sequencing Center for Infectious Disease"/>
            <person name="Wu L."/>
            <person name="Ma J."/>
        </authorList>
    </citation>
    <scope>NUCLEOTIDE SEQUENCE [LARGE SCALE GENOMIC DNA]</scope>
    <source>
        <strain evidence="4">NBRC 111146</strain>
    </source>
</reference>
<feature type="signal peptide" evidence="2">
    <location>
        <begin position="1"/>
        <end position="20"/>
    </location>
</feature>
<feature type="region of interest" description="Disordered" evidence="1">
    <location>
        <begin position="402"/>
        <end position="429"/>
    </location>
</feature>
<proteinExistence type="predicted"/>
<dbReference type="Gene3D" id="4.10.1080.10">
    <property type="entry name" value="TSP type-3 repeat"/>
    <property type="match status" value="1"/>
</dbReference>
<evidence type="ECO:0000313" key="4">
    <source>
        <dbReference type="Proteomes" id="UP001157156"/>
    </source>
</evidence>
<evidence type="ECO:0000256" key="1">
    <source>
        <dbReference type="SAM" id="MobiDB-lite"/>
    </source>
</evidence>
<keyword evidence="2" id="KW-0732">Signal</keyword>
<dbReference type="InterPro" id="IPR028974">
    <property type="entry name" value="TSP_type-3_rpt"/>
</dbReference>
<organism evidence="3 4">
    <name type="scientific">Vibrio algivorus</name>
    <dbReference type="NCBI Taxonomy" id="1667024"/>
    <lineage>
        <taxon>Bacteria</taxon>
        <taxon>Pseudomonadati</taxon>
        <taxon>Pseudomonadota</taxon>
        <taxon>Gammaproteobacteria</taxon>
        <taxon>Vibrionales</taxon>
        <taxon>Vibrionaceae</taxon>
        <taxon>Vibrio</taxon>
    </lineage>
</organism>
<sequence>MNKKSAIAVALMLTGLTACNDSDSNTADNGGAESSSYSVTAIDGYLRGAQVWLDLNGNFKLDIGEPSANTGNGGKADLDTTGIDNPEQYSVIVQAIKGETVDEDTITDENPNGTAVEKAYVMSAPPGESAVTPLSTLVDILIKQSASDGDSAEQIEQKKQKAIATISSQLGLSEDELLGDFIEKGHTDMVYVSQNLVAANVFPESADGLEEAAKDTSNKNNFSKKAAAVNAFIKKKVAEIKQDPDKSFESEEPIFTQDSDVVTDSDGDDVADIFDAFPNDATEWVDTDEDSVGDNADAFPEDATETQDTDGDGVGDNADIFPEDAKEWLDTDKDGVGDNADAFPEDANETKDTDGDGVGDNLDAFPLDQFETTDSDNDGYGDNSDIFPNDKNEWFDTDGDGVGNNADAFPTDSTETADTDGDGVGDNSDISPLDKNYFVNLRSYDKQLTVVGATEQPVVEQGVMTTQANGDSVWVYLPMTQEQSLTDFPDVSFDATSDAQVFMNLYMLVVPDTDGMTEFETAAVNDSRHFKLKSYGPEGLDDPIKYVEIRLYQGESLNDLLVMNNIDKSKFIVPVYHDAPAGTGTDGDYEAKGNFFLRFGDSNYTGYDEITLNRFSFEPTYQLMEEGGKFVTSATQTDANVTILPYGNALVETNGDSVWMYSQIDQETPLEEFGDFLFSAHEENDANVSGGIFANIYVKPSSLDVVDKIEAQAVVSYSADIRNTQWGQGEGNIFVLTVDSGQSLSSLLKSKGLSLSDFIAIPYFDSLGFPATETEGKVGDGDPEARGNFFVRFGDSGYTDSQSIYLTRYGFNPVHQLTLDSAPFMTTAAVTNAAVEVKENAEVEITTGGDSVWAYTPIDREQPLTDFADFMFFAKDENGNDPAPNTFANVYLTSVPDLSEDKLNLLDALPSEPGAPVRKPKWSAMPDGRYVYVLTVPNQQLLRSVFKDTGLASSDFNVLPFYDAPEEFDGDVEAKGNFFVRIGGSSYTGNGDKVVLSHYSFEPFYMLSNSAPFFTTATQTGATISGYGNPDEISVTANGQSVWFYYLMPSSSSLSVFENFSFTMTSTGDSVSGGMFANVYLMPNNEEARIAFQQAVNEDGRHFQELAYGSEEGKYLKMNIFSDEVLGELLASQGLNSIDYTAVVYHDGYTDGDPEAKGNFFIRTGGSKYTGHDTFTLSFN</sequence>
<gene>
    <name evidence="3" type="ORF">GCM10007931_05270</name>
</gene>
<evidence type="ECO:0000313" key="3">
    <source>
        <dbReference type="EMBL" id="GLT13553.1"/>
    </source>
</evidence>
<feature type="compositionally biased region" description="Acidic residues" evidence="1">
    <location>
        <begin position="299"/>
        <end position="313"/>
    </location>
</feature>
<name>A0ABQ6EKB8_9VIBR</name>
<dbReference type="RefSeq" id="WP_089123958.1">
    <property type="nucleotide sequence ID" value="NZ_BSPV01000003.1"/>
</dbReference>
<feature type="region of interest" description="Disordered" evidence="1">
    <location>
        <begin position="281"/>
        <end position="381"/>
    </location>
</feature>
<feature type="compositionally biased region" description="Basic and acidic residues" evidence="1">
    <location>
        <begin position="323"/>
        <end position="336"/>
    </location>
</feature>
<feature type="compositionally biased region" description="Acidic residues" evidence="1">
    <location>
        <begin position="283"/>
        <end position="292"/>
    </location>
</feature>
<evidence type="ECO:0000256" key="2">
    <source>
        <dbReference type="SAM" id="SignalP"/>
    </source>
</evidence>
<dbReference type="Proteomes" id="UP001157156">
    <property type="component" value="Unassembled WGS sequence"/>
</dbReference>
<dbReference type="EMBL" id="BSPV01000003">
    <property type="protein sequence ID" value="GLT13553.1"/>
    <property type="molecule type" value="Genomic_DNA"/>
</dbReference>
<keyword evidence="4" id="KW-1185">Reference proteome</keyword>
<comment type="caution">
    <text evidence="3">The sequence shown here is derived from an EMBL/GenBank/DDBJ whole genome shotgun (WGS) entry which is preliminary data.</text>
</comment>
<accession>A0ABQ6EKB8</accession>
<dbReference type="PROSITE" id="PS51257">
    <property type="entry name" value="PROKAR_LIPOPROTEIN"/>
    <property type="match status" value="1"/>
</dbReference>
<protein>
    <submittedName>
        <fullName evidence="3">Uncharacterized protein</fullName>
    </submittedName>
</protein>
<feature type="region of interest" description="Disordered" evidence="1">
    <location>
        <begin position="243"/>
        <end position="265"/>
    </location>
</feature>
<feature type="chain" id="PRO_5047322376" evidence="2">
    <location>
        <begin position="21"/>
        <end position="1180"/>
    </location>
</feature>